<dbReference type="GO" id="GO:0003677">
    <property type="term" value="F:DNA binding"/>
    <property type="evidence" value="ECO:0007669"/>
    <property type="project" value="UniProtKB-KW"/>
</dbReference>
<organism evidence="6 7">
    <name type="scientific">Microbispora triticiradicis</name>
    <dbReference type="NCBI Taxonomy" id="2200763"/>
    <lineage>
        <taxon>Bacteria</taxon>
        <taxon>Bacillati</taxon>
        <taxon>Actinomycetota</taxon>
        <taxon>Actinomycetes</taxon>
        <taxon>Streptosporangiales</taxon>
        <taxon>Streptosporangiaceae</taxon>
        <taxon>Microbispora</taxon>
    </lineage>
</organism>
<evidence type="ECO:0000313" key="7">
    <source>
        <dbReference type="Proteomes" id="UP000262538"/>
    </source>
</evidence>
<gene>
    <name evidence="6" type="ORF">DI270_030595</name>
</gene>
<evidence type="ECO:0000256" key="1">
    <source>
        <dbReference type="ARBA" id="ARBA00023015"/>
    </source>
</evidence>
<keyword evidence="3" id="KW-0804">Transcription</keyword>
<feature type="compositionally biased region" description="Basic and acidic residues" evidence="4">
    <location>
        <begin position="11"/>
        <end position="23"/>
    </location>
</feature>
<evidence type="ECO:0000256" key="3">
    <source>
        <dbReference type="ARBA" id="ARBA00023163"/>
    </source>
</evidence>
<sequence>MSTGVAKAGKRIPDFRSGRPAEDRRARRPAVSVLWIAEDDVSYHGIPVLLMKVPNVSGIAVGRDVAEAGSLYDAERFDLVVTPLAVLPEFLERVALRIRQKILVTVRKEEVRTASSAIQTYGVDGCLLWDEINVARLTGTFEQVISGDVPVPSSVPRGPLAAGERRGPDRSAHPARVTEREHAVLALLLQGMSNNQIARAMGISIHGVKRHVSNLLVKFGCANRTEVALAAQRLGMDAPSRVRRTRRRAT</sequence>
<dbReference type="InterPro" id="IPR000792">
    <property type="entry name" value="Tscrpt_reg_LuxR_C"/>
</dbReference>
<dbReference type="InterPro" id="IPR016032">
    <property type="entry name" value="Sig_transdc_resp-reg_C-effctor"/>
</dbReference>
<comment type="caution">
    <text evidence="6">The sequence shown here is derived from an EMBL/GenBank/DDBJ whole genome shotgun (WGS) entry which is preliminary data.</text>
</comment>
<dbReference type="PROSITE" id="PS50043">
    <property type="entry name" value="HTH_LUXR_2"/>
    <property type="match status" value="1"/>
</dbReference>
<dbReference type="EMBL" id="QFZU02000178">
    <property type="protein sequence ID" value="RGA01203.1"/>
    <property type="molecule type" value="Genomic_DNA"/>
</dbReference>
<proteinExistence type="predicted"/>
<keyword evidence="7" id="KW-1185">Reference proteome</keyword>
<dbReference type="CDD" id="cd06170">
    <property type="entry name" value="LuxR_C_like"/>
    <property type="match status" value="1"/>
</dbReference>
<feature type="compositionally biased region" description="Basic and acidic residues" evidence="4">
    <location>
        <begin position="163"/>
        <end position="176"/>
    </location>
</feature>
<keyword evidence="1" id="KW-0805">Transcription regulation</keyword>
<feature type="domain" description="HTH luxR-type" evidence="5">
    <location>
        <begin position="170"/>
        <end position="235"/>
    </location>
</feature>
<dbReference type="SMART" id="SM00421">
    <property type="entry name" value="HTH_LUXR"/>
    <property type="match status" value="1"/>
</dbReference>
<evidence type="ECO:0000256" key="2">
    <source>
        <dbReference type="ARBA" id="ARBA00023125"/>
    </source>
</evidence>
<feature type="region of interest" description="Disordered" evidence="4">
    <location>
        <begin position="1"/>
        <end position="23"/>
    </location>
</feature>
<dbReference type="Pfam" id="PF00196">
    <property type="entry name" value="GerE"/>
    <property type="match status" value="1"/>
</dbReference>
<dbReference type="Gene3D" id="3.40.50.2300">
    <property type="match status" value="1"/>
</dbReference>
<dbReference type="SUPFAM" id="SSF46894">
    <property type="entry name" value="C-terminal effector domain of the bipartite response regulators"/>
    <property type="match status" value="1"/>
</dbReference>
<dbReference type="PANTHER" id="PTHR44688">
    <property type="entry name" value="DNA-BINDING TRANSCRIPTIONAL ACTIVATOR DEVR_DOSR"/>
    <property type="match status" value="1"/>
</dbReference>
<keyword evidence="2 6" id="KW-0238">DNA-binding</keyword>
<protein>
    <submittedName>
        <fullName evidence="6">DNA-binding response regulator</fullName>
    </submittedName>
</protein>
<evidence type="ECO:0000313" key="6">
    <source>
        <dbReference type="EMBL" id="RGA01203.1"/>
    </source>
</evidence>
<dbReference type="RefSeq" id="WP_117409663.1">
    <property type="nucleotide sequence ID" value="NZ_QFZU02000178.1"/>
</dbReference>
<dbReference type="Proteomes" id="UP000262538">
    <property type="component" value="Unassembled WGS sequence"/>
</dbReference>
<accession>A0ABX9LBV0</accession>
<dbReference type="PANTHER" id="PTHR44688:SF16">
    <property type="entry name" value="DNA-BINDING TRANSCRIPTIONAL ACTIVATOR DEVR_DOSR"/>
    <property type="match status" value="1"/>
</dbReference>
<reference evidence="6 7" key="1">
    <citation type="submission" date="2018-08" db="EMBL/GenBank/DDBJ databases">
        <title>Microbispora. triticiradicis sp. nov., a novel actinomycete isolated from the root of wheat (Triticum aestivum L.)).</title>
        <authorList>
            <person name="Han C."/>
        </authorList>
    </citation>
    <scope>NUCLEOTIDE SEQUENCE [LARGE SCALE GENOMIC DNA]</scope>
    <source>
        <strain evidence="6 7">NEAU-HRDPA2-9</strain>
    </source>
</reference>
<name>A0ABX9LBV0_9ACTN</name>
<evidence type="ECO:0000259" key="5">
    <source>
        <dbReference type="PROSITE" id="PS50043"/>
    </source>
</evidence>
<dbReference type="PRINTS" id="PR00038">
    <property type="entry name" value="HTHLUXR"/>
</dbReference>
<evidence type="ECO:0000256" key="4">
    <source>
        <dbReference type="SAM" id="MobiDB-lite"/>
    </source>
</evidence>
<feature type="region of interest" description="Disordered" evidence="4">
    <location>
        <begin position="155"/>
        <end position="176"/>
    </location>
</feature>